<organism evidence="5 6">
    <name type="scientific">Hydrogenophaga crocea</name>
    <dbReference type="NCBI Taxonomy" id="2716225"/>
    <lineage>
        <taxon>Bacteria</taxon>
        <taxon>Pseudomonadati</taxon>
        <taxon>Pseudomonadota</taxon>
        <taxon>Betaproteobacteria</taxon>
        <taxon>Burkholderiales</taxon>
        <taxon>Comamonadaceae</taxon>
        <taxon>Hydrogenophaga</taxon>
    </lineage>
</organism>
<feature type="chain" id="PRO_5026114095" evidence="3">
    <location>
        <begin position="22"/>
        <end position="188"/>
    </location>
</feature>
<dbReference type="InterPro" id="IPR027385">
    <property type="entry name" value="Beta-barrel_OMP"/>
</dbReference>
<dbReference type="GO" id="GO:0009279">
    <property type="term" value="C:cell outer membrane"/>
    <property type="evidence" value="ECO:0007669"/>
    <property type="project" value="UniProtKB-SubCell"/>
</dbReference>
<dbReference type="Proteomes" id="UP000503162">
    <property type="component" value="Chromosome"/>
</dbReference>
<accession>A0A6G8IKT4</accession>
<dbReference type="InterPro" id="IPR011250">
    <property type="entry name" value="OMP/PagP_B-barrel"/>
</dbReference>
<keyword evidence="6" id="KW-1185">Reference proteome</keyword>
<proteinExistence type="predicted"/>
<dbReference type="EMBL" id="CP049989">
    <property type="protein sequence ID" value="QIM53827.1"/>
    <property type="molecule type" value="Genomic_DNA"/>
</dbReference>
<name>A0A6G8IKT4_9BURK</name>
<evidence type="ECO:0000256" key="3">
    <source>
        <dbReference type="SAM" id="SignalP"/>
    </source>
</evidence>
<feature type="signal peptide" evidence="3">
    <location>
        <begin position="1"/>
        <end position="21"/>
    </location>
</feature>
<evidence type="ECO:0000256" key="2">
    <source>
        <dbReference type="ARBA" id="ARBA00022729"/>
    </source>
</evidence>
<dbReference type="Pfam" id="PF13505">
    <property type="entry name" value="OMP_b-brl"/>
    <property type="match status" value="1"/>
</dbReference>
<keyword evidence="2 3" id="KW-0732">Signal</keyword>
<protein>
    <submittedName>
        <fullName evidence="5">Porin family protein</fullName>
    </submittedName>
</protein>
<evidence type="ECO:0000313" key="5">
    <source>
        <dbReference type="EMBL" id="QIM53827.1"/>
    </source>
</evidence>
<comment type="subcellular location">
    <subcellularLocation>
        <location evidence="1">Cell outer membrane</location>
    </subcellularLocation>
</comment>
<dbReference type="SUPFAM" id="SSF56925">
    <property type="entry name" value="OMPA-like"/>
    <property type="match status" value="1"/>
</dbReference>
<sequence>MKSTRLLALAAACLALSTAHAQTAEAAAHSGMYAEIGYAAPEFKTSDGIDSMKASPSLVSGVFGYQLHPNFAVEGFLGLGAGKDGLKFNGLSVPVNVKLGTLYGVFARPSVAVSESVDLFARIGWMSTELKASGPGGSYADRNSSLAYGVGANFNLSKTSYLQASWTSFYDKHETQIQGLGLAYGMRF</sequence>
<dbReference type="RefSeq" id="WP_166229213.1">
    <property type="nucleotide sequence ID" value="NZ_CP049989.1"/>
</dbReference>
<dbReference type="Gene3D" id="2.40.160.20">
    <property type="match status" value="1"/>
</dbReference>
<dbReference type="AlphaFoldDB" id="A0A6G8IKT4"/>
<gene>
    <name evidence="5" type="ORF">G9Q37_17530</name>
</gene>
<reference evidence="5 6" key="1">
    <citation type="submission" date="2020-03" db="EMBL/GenBank/DDBJ databases">
        <title>Hydrogenophaga sp. nov. isolated from cyanobacterial mat.</title>
        <authorList>
            <person name="Thorat V."/>
            <person name="Kirdat K."/>
            <person name="Tiwarekar B."/>
            <person name="Costa E.D."/>
            <person name="Yadav A."/>
        </authorList>
    </citation>
    <scope>NUCLEOTIDE SEQUENCE [LARGE SCALE GENOMIC DNA]</scope>
    <source>
        <strain evidence="5 6">BA0156</strain>
    </source>
</reference>
<evidence type="ECO:0000259" key="4">
    <source>
        <dbReference type="Pfam" id="PF13505"/>
    </source>
</evidence>
<evidence type="ECO:0000256" key="1">
    <source>
        <dbReference type="ARBA" id="ARBA00004442"/>
    </source>
</evidence>
<dbReference type="KEGG" id="hcz:G9Q37_17530"/>
<feature type="domain" description="Outer membrane protein beta-barrel" evidence="4">
    <location>
        <begin position="11"/>
        <end position="188"/>
    </location>
</feature>
<evidence type="ECO:0000313" key="6">
    <source>
        <dbReference type="Proteomes" id="UP000503162"/>
    </source>
</evidence>